<comment type="caution">
    <text evidence="1">The sequence shown here is derived from an EMBL/GenBank/DDBJ whole genome shotgun (WGS) entry which is preliminary data.</text>
</comment>
<sequence>MAECPRGSRINRRLKLSRLSRNQMRLSAMVLPGIGGAPPVTTRVGMPSVWESTA</sequence>
<gene>
    <name evidence="1" type="ORF">GCM10010529_13110</name>
</gene>
<reference evidence="2" key="1">
    <citation type="journal article" date="2019" name="Int. J. Syst. Evol. Microbiol.">
        <title>The Global Catalogue of Microorganisms (GCM) 10K type strain sequencing project: providing services to taxonomists for standard genome sequencing and annotation.</title>
        <authorList>
            <consortium name="The Broad Institute Genomics Platform"/>
            <consortium name="The Broad Institute Genome Sequencing Center for Infectious Disease"/>
            <person name="Wu L."/>
            <person name="Ma J."/>
        </authorList>
    </citation>
    <scope>NUCLEOTIDE SEQUENCE [LARGE SCALE GENOMIC DNA]</scope>
    <source>
        <strain evidence="2">JCM 14309</strain>
    </source>
</reference>
<proteinExistence type="predicted"/>
<dbReference type="Proteomes" id="UP001500236">
    <property type="component" value="Unassembled WGS sequence"/>
</dbReference>
<evidence type="ECO:0000313" key="1">
    <source>
        <dbReference type="EMBL" id="GAA3060878.1"/>
    </source>
</evidence>
<dbReference type="EMBL" id="BAAAVT010000007">
    <property type="protein sequence ID" value="GAA3060878.1"/>
    <property type="molecule type" value="Genomic_DNA"/>
</dbReference>
<evidence type="ECO:0000313" key="2">
    <source>
        <dbReference type="Proteomes" id="UP001500236"/>
    </source>
</evidence>
<organism evidence="1 2">
    <name type="scientific">Nesterenkonia aethiopica</name>
    <dbReference type="NCBI Taxonomy" id="269144"/>
    <lineage>
        <taxon>Bacteria</taxon>
        <taxon>Bacillati</taxon>
        <taxon>Actinomycetota</taxon>
        <taxon>Actinomycetes</taxon>
        <taxon>Micrococcales</taxon>
        <taxon>Micrococcaceae</taxon>
        <taxon>Nesterenkonia</taxon>
    </lineage>
</organism>
<protein>
    <submittedName>
        <fullName evidence="1">Uncharacterized protein</fullName>
    </submittedName>
</protein>
<name>A0ABP6LTZ6_9MICC</name>
<keyword evidence="2" id="KW-1185">Reference proteome</keyword>
<accession>A0ABP6LTZ6</accession>